<accession>A0A9P6AD38</accession>
<evidence type="ECO:0000313" key="3">
    <source>
        <dbReference type="Proteomes" id="UP000886523"/>
    </source>
</evidence>
<keyword evidence="3" id="KW-1185">Reference proteome</keyword>
<dbReference type="EMBL" id="MU129351">
    <property type="protein sequence ID" value="KAF9503471.1"/>
    <property type="molecule type" value="Genomic_DNA"/>
</dbReference>
<organism evidence="2 3">
    <name type="scientific">Hydnum rufescens UP504</name>
    <dbReference type="NCBI Taxonomy" id="1448309"/>
    <lineage>
        <taxon>Eukaryota</taxon>
        <taxon>Fungi</taxon>
        <taxon>Dikarya</taxon>
        <taxon>Basidiomycota</taxon>
        <taxon>Agaricomycotina</taxon>
        <taxon>Agaricomycetes</taxon>
        <taxon>Cantharellales</taxon>
        <taxon>Hydnaceae</taxon>
        <taxon>Hydnum</taxon>
    </lineage>
</organism>
<feature type="compositionally biased region" description="Polar residues" evidence="1">
    <location>
        <begin position="76"/>
        <end position="89"/>
    </location>
</feature>
<feature type="compositionally biased region" description="Polar residues" evidence="1">
    <location>
        <begin position="218"/>
        <end position="228"/>
    </location>
</feature>
<feature type="compositionally biased region" description="Polar residues" evidence="1">
    <location>
        <begin position="285"/>
        <end position="314"/>
    </location>
</feature>
<dbReference type="Proteomes" id="UP000886523">
    <property type="component" value="Unassembled WGS sequence"/>
</dbReference>
<feature type="region of interest" description="Disordered" evidence="1">
    <location>
        <begin position="274"/>
        <end position="362"/>
    </location>
</feature>
<feature type="compositionally biased region" description="Polar residues" evidence="1">
    <location>
        <begin position="168"/>
        <end position="179"/>
    </location>
</feature>
<reference evidence="2" key="1">
    <citation type="journal article" date="2020" name="Nat. Commun.">
        <title>Large-scale genome sequencing of mycorrhizal fungi provides insights into the early evolution of symbiotic traits.</title>
        <authorList>
            <person name="Miyauchi S."/>
            <person name="Kiss E."/>
            <person name="Kuo A."/>
            <person name="Drula E."/>
            <person name="Kohler A."/>
            <person name="Sanchez-Garcia M."/>
            <person name="Morin E."/>
            <person name="Andreopoulos B."/>
            <person name="Barry K.W."/>
            <person name="Bonito G."/>
            <person name="Buee M."/>
            <person name="Carver A."/>
            <person name="Chen C."/>
            <person name="Cichocki N."/>
            <person name="Clum A."/>
            <person name="Culley D."/>
            <person name="Crous P.W."/>
            <person name="Fauchery L."/>
            <person name="Girlanda M."/>
            <person name="Hayes R.D."/>
            <person name="Keri Z."/>
            <person name="LaButti K."/>
            <person name="Lipzen A."/>
            <person name="Lombard V."/>
            <person name="Magnuson J."/>
            <person name="Maillard F."/>
            <person name="Murat C."/>
            <person name="Nolan M."/>
            <person name="Ohm R.A."/>
            <person name="Pangilinan J."/>
            <person name="Pereira M.F."/>
            <person name="Perotto S."/>
            <person name="Peter M."/>
            <person name="Pfister S."/>
            <person name="Riley R."/>
            <person name="Sitrit Y."/>
            <person name="Stielow J.B."/>
            <person name="Szollosi G."/>
            <person name="Zifcakova L."/>
            <person name="Stursova M."/>
            <person name="Spatafora J.W."/>
            <person name="Tedersoo L."/>
            <person name="Vaario L.M."/>
            <person name="Yamada A."/>
            <person name="Yan M."/>
            <person name="Wang P."/>
            <person name="Xu J."/>
            <person name="Bruns T."/>
            <person name="Baldrian P."/>
            <person name="Vilgalys R."/>
            <person name="Dunand C."/>
            <person name="Henrissat B."/>
            <person name="Grigoriev I.V."/>
            <person name="Hibbett D."/>
            <person name="Nagy L.G."/>
            <person name="Martin F.M."/>
        </authorList>
    </citation>
    <scope>NUCLEOTIDE SEQUENCE</scope>
    <source>
        <strain evidence="2">UP504</strain>
    </source>
</reference>
<protein>
    <submittedName>
        <fullName evidence="2">Uncharacterized protein</fullName>
    </submittedName>
</protein>
<feature type="compositionally biased region" description="Low complexity" evidence="1">
    <location>
        <begin position="136"/>
        <end position="149"/>
    </location>
</feature>
<evidence type="ECO:0000313" key="2">
    <source>
        <dbReference type="EMBL" id="KAF9503471.1"/>
    </source>
</evidence>
<feature type="compositionally biased region" description="Polar residues" evidence="1">
    <location>
        <begin position="25"/>
        <end position="36"/>
    </location>
</feature>
<proteinExistence type="predicted"/>
<evidence type="ECO:0000256" key="1">
    <source>
        <dbReference type="SAM" id="MobiDB-lite"/>
    </source>
</evidence>
<comment type="caution">
    <text evidence="2">The sequence shown here is derived from an EMBL/GenBank/DDBJ whole genome shotgun (WGS) entry which is preliminary data.</text>
</comment>
<feature type="region of interest" description="Disordered" evidence="1">
    <location>
        <begin position="1"/>
        <end position="262"/>
    </location>
</feature>
<sequence length="568" mass="62467">MVEVACDCSQLDSCSPQDHEEASDSDSGNSYFTRTMSPLPPDTDPLEYRNQFLKPRSALGLSLSGHDGTSKHETNDQQGTGPPQTSSFSLHPHPLDHKLPPLAWVQSLVQKRHPSCPKPDENIEAGNSHAPGPELSSGSESHSSSNGRSIPLANNSNSDSIKKFVDRVSQNGISVNSNGAGKLVYPEQSSNLRGSGNDEQATMSRDPRKTRYHYQGSGEASDSSTAATEPNPWEEAKSPQLPSNQVRPNLVHSPTFYGKGNYPRTVRSIAIGISEPTQPPKNEPPSGNTNTSSFPMTQQTITFAPRTILSSPHITTGVRRSASPSPRKVTPTGTGSLNKVSRGENRRSPPLGPKRINPRDLAEREQRVYHQICEFDQRRKAWERIHTRNEDLLEKVWRDVEESQKAVAEDRPSIKEDRAWVLQSIQHSSDCVIATNNRIANQLGSLATFTAEFNHMMDTIVTVPVTSSTALGAVIRHLGFIVQEHDLQSGPIQAFALYRLITPPLKYLLLTLQKHEHLGIILEILPPPEELSRFSTFIRNVHNRLTQEELAAAPGLAQTSSLSSICSV</sequence>
<name>A0A9P6AD38_9AGAM</name>
<feature type="compositionally biased region" description="Polar residues" evidence="1">
    <location>
        <begin position="187"/>
        <end position="203"/>
    </location>
</feature>
<dbReference type="AlphaFoldDB" id="A0A9P6AD38"/>
<gene>
    <name evidence="2" type="ORF">BS47DRAFT_1369514</name>
</gene>